<protein>
    <submittedName>
        <fullName evidence="2">Uncharacterized protein</fullName>
    </submittedName>
</protein>
<keyword evidence="1" id="KW-0472">Membrane</keyword>
<sequence>MMEEHPVLCLRHEQVWLRFEHGDVEDIVEIGLGESTVKSFPNISGQQVITFFLLVIFTLNILLCNGFCFAVMTLAWNFKHLQVYLEYCNEPFDGML</sequence>
<accession>A0AAV1AQJ6</accession>
<organism evidence="2 3">
    <name type="scientific">Vicia faba</name>
    <name type="common">Broad bean</name>
    <name type="synonym">Faba vulgaris</name>
    <dbReference type="NCBI Taxonomy" id="3906"/>
    <lineage>
        <taxon>Eukaryota</taxon>
        <taxon>Viridiplantae</taxon>
        <taxon>Streptophyta</taxon>
        <taxon>Embryophyta</taxon>
        <taxon>Tracheophyta</taxon>
        <taxon>Spermatophyta</taxon>
        <taxon>Magnoliopsida</taxon>
        <taxon>eudicotyledons</taxon>
        <taxon>Gunneridae</taxon>
        <taxon>Pentapetalae</taxon>
        <taxon>rosids</taxon>
        <taxon>fabids</taxon>
        <taxon>Fabales</taxon>
        <taxon>Fabaceae</taxon>
        <taxon>Papilionoideae</taxon>
        <taxon>50 kb inversion clade</taxon>
        <taxon>NPAAA clade</taxon>
        <taxon>Hologalegina</taxon>
        <taxon>IRL clade</taxon>
        <taxon>Fabeae</taxon>
        <taxon>Vicia</taxon>
    </lineage>
</organism>
<dbReference type="Proteomes" id="UP001157006">
    <property type="component" value="Chromosome 4"/>
</dbReference>
<keyword evidence="3" id="KW-1185">Reference proteome</keyword>
<dbReference type="AlphaFoldDB" id="A0AAV1AQJ6"/>
<evidence type="ECO:0000313" key="3">
    <source>
        <dbReference type="Proteomes" id="UP001157006"/>
    </source>
</evidence>
<keyword evidence="1" id="KW-0812">Transmembrane</keyword>
<keyword evidence="1" id="KW-1133">Transmembrane helix</keyword>
<gene>
    <name evidence="2" type="ORF">VFH_IV237400</name>
</gene>
<evidence type="ECO:0000256" key="1">
    <source>
        <dbReference type="SAM" id="Phobius"/>
    </source>
</evidence>
<reference evidence="2 3" key="1">
    <citation type="submission" date="2023-01" db="EMBL/GenBank/DDBJ databases">
        <authorList>
            <person name="Kreplak J."/>
        </authorList>
    </citation>
    <scope>NUCLEOTIDE SEQUENCE [LARGE SCALE GENOMIC DNA]</scope>
</reference>
<name>A0AAV1AQJ6_VICFA</name>
<feature type="transmembrane region" description="Helical" evidence="1">
    <location>
        <begin position="48"/>
        <end position="76"/>
    </location>
</feature>
<dbReference type="EMBL" id="OX451739">
    <property type="protein sequence ID" value="CAI8611592.1"/>
    <property type="molecule type" value="Genomic_DNA"/>
</dbReference>
<evidence type="ECO:0000313" key="2">
    <source>
        <dbReference type="EMBL" id="CAI8611592.1"/>
    </source>
</evidence>
<proteinExistence type="predicted"/>